<dbReference type="InterPro" id="IPR003594">
    <property type="entry name" value="HATPase_dom"/>
</dbReference>
<dbReference type="EMBL" id="JACHGT010000002">
    <property type="protein sequence ID" value="MBB6033295.1"/>
    <property type="molecule type" value="Genomic_DNA"/>
</dbReference>
<dbReference type="GO" id="GO:0046983">
    <property type="term" value="F:protein dimerization activity"/>
    <property type="evidence" value="ECO:0007669"/>
    <property type="project" value="InterPro"/>
</dbReference>
<sequence length="389" mass="40519">MNPARIARDLAQRHPRLADAAVVAGVYAGLLLAMRFGKFPPTPPLAAVFGAPMAASLFFRRKYPIAVLAACLLCLVAFLIGSDRQRAPIELICAFALYNVALRTPRRTAWTAAAVTCATLLVANLISTVDQPFLSDLLGPVLTVGMATGIGDARRSRRAYIAAVEERARQAEATREEEAERRVMAERLRIARELHDVLAHHIALINVQAQVAAHVLDTEPAQARTALGHVSDAGREALDELRTTVGLLRAPGSGEDLPTAPSPGLDGLPGLLASFAAVGMDVAHLTQGTPRPLSAQVALAAYRIAQEALTNVHKHAPGANAALTIAYVPGDVLVEITDDGPGGATLGAGNGLIGMRERALSVGGTFSAGPGPGGGFRVRAVLPAAGEPS</sequence>
<dbReference type="Proteomes" id="UP000548476">
    <property type="component" value="Unassembled WGS sequence"/>
</dbReference>
<dbReference type="Gene3D" id="3.30.565.10">
    <property type="entry name" value="Histidine kinase-like ATPase, C-terminal domain"/>
    <property type="match status" value="1"/>
</dbReference>
<name>A0A841FCZ9_9ACTN</name>
<dbReference type="SUPFAM" id="SSF55874">
    <property type="entry name" value="ATPase domain of HSP90 chaperone/DNA topoisomerase II/histidine kinase"/>
    <property type="match status" value="1"/>
</dbReference>
<dbReference type="InterPro" id="IPR055558">
    <property type="entry name" value="DUF7134"/>
</dbReference>
<keyword evidence="5" id="KW-0547">Nucleotide-binding</keyword>
<dbReference type="Pfam" id="PF02518">
    <property type="entry name" value="HATPase_c"/>
    <property type="match status" value="1"/>
</dbReference>
<dbReference type="Gene3D" id="1.20.5.1930">
    <property type="match status" value="1"/>
</dbReference>
<evidence type="ECO:0000259" key="11">
    <source>
        <dbReference type="Pfam" id="PF07730"/>
    </source>
</evidence>
<feature type="domain" description="Signal transduction histidine kinase subgroup 3 dimerisation and phosphoacceptor" evidence="11">
    <location>
        <begin position="186"/>
        <end position="251"/>
    </location>
</feature>
<evidence type="ECO:0000313" key="14">
    <source>
        <dbReference type="Proteomes" id="UP000548476"/>
    </source>
</evidence>
<organism evidence="13 14">
    <name type="scientific">Phytomonospora endophytica</name>
    <dbReference type="NCBI Taxonomy" id="714109"/>
    <lineage>
        <taxon>Bacteria</taxon>
        <taxon>Bacillati</taxon>
        <taxon>Actinomycetota</taxon>
        <taxon>Actinomycetes</taxon>
        <taxon>Micromonosporales</taxon>
        <taxon>Micromonosporaceae</taxon>
        <taxon>Phytomonospora</taxon>
    </lineage>
</organism>
<evidence type="ECO:0000256" key="6">
    <source>
        <dbReference type="ARBA" id="ARBA00022777"/>
    </source>
</evidence>
<keyword evidence="7" id="KW-0067">ATP-binding</keyword>
<comment type="caution">
    <text evidence="13">The sequence shown here is derived from an EMBL/GenBank/DDBJ whole genome shotgun (WGS) entry which is preliminary data.</text>
</comment>
<dbReference type="RefSeq" id="WP_203685978.1">
    <property type="nucleotide sequence ID" value="NZ_BONT01000024.1"/>
</dbReference>
<dbReference type="GO" id="GO:0000155">
    <property type="term" value="F:phosphorelay sensor kinase activity"/>
    <property type="evidence" value="ECO:0007669"/>
    <property type="project" value="InterPro"/>
</dbReference>
<evidence type="ECO:0000256" key="8">
    <source>
        <dbReference type="ARBA" id="ARBA00023012"/>
    </source>
</evidence>
<feature type="transmembrane region" description="Helical" evidence="9">
    <location>
        <begin position="63"/>
        <end position="81"/>
    </location>
</feature>
<keyword evidence="3" id="KW-0597">Phosphoprotein</keyword>
<evidence type="ECO:0000256" key="9">
    <source>
        <dbReference type="SAM" id="Phobius"/>
    </source>
</evidence>
<dbReference type="InterPro" id="IPR011712">
    <property type="entry name" value="Sig_transdc_His_kin_sub3_dim/P"/>
</dbReference>
<keyword evidence="14" id="KW-1185">Reference proteome</keyword>
<feature type="transmembrane region" description="Helical" evidence="9">
    <location>
        <begin position="20"/>
        <end position="37"/>
    </location>
</feature>
<evidence type="ECO:0000256" key="7">
    <source>
        <dbReference type="ARBA" id="ARBA00022840"/>
    </source>
</evidence>
<gene>
    <name evidence="13" type="ORF">HNR73_001142</name>
</gene>
<dbReference type="InterPro" id="IPR036890">
    <property type="entry name" value="HATPase_C_sf"/>
</dbReference>
<comment type="catalytic activity">
    <reaction evidence="1">
        <text>ATP + protein L-histidine = ADP + protein N-phospho-L-histidine.</text>
        <dbReference type="EC" id="2.7.13.3"/>
    </reaction>
</comment>
<dbReference type="Pfam" id="PF23539">
    <property type="entry name" value="DUF7134"/>
    <property type="match status" value="1"/>
</dbReference>
<dbReference type="EC" id="2.7.13.3" evidence="2"/>
<feature type="domain" description="Histidine kinase/HSP90-like ATPase" evidence="10">
    <location>
        <begin position="299"/>
        <end position="384"/>
    </location>
</feature>
<keyword evidence="4" id="KW-0808">Transferase</keyword>
<dbReference type="AlphaFoldDB" id="A0A841FCZ9"/>
<proteinExistence type="predicted"/>
<dbReference type="PANTHER" id="PTHR24421:SF10">
    <property type="entry name" value="NITRATE_NITRITE SENSOR PROTEIN NARQ"/>
    <property type="match status" value="1"/>
</dbReference>
<keyword evidence="9" id="KW-0472">Membrane</keyword>
<dbReference type="GO" id="GO:0016020">
    <property type="term" value="C:membrane"/>
    <property type="evidence" value="ECO:0007669"/>
    <property type="project" value="InterPro"/>
</dbReference>
<keyword evidence="9" id="KW-0812">Transmembrane</keyword>
<dbReference type="CDD" id="cd16917">
    <property type="entry name" value="HATPase_UhpB-NarQ-NarX-like"/>
    <property type="match status" value="1"/>
</dbReference>
<feature type="domain" description="DUF7134" evidence="12">
    <location>
        <begin position="8"/>
        <end position="158"/>
    </location>
</feature>
<dbReference type="InterPro" id="IPR050482">
    <property type="entry name" value="Sensor_HK_TwoCompSys"/>
</dbReference>
<evidence type="ECO:0000313" key="13">
    <source>
        <dbReference type="EMBL" id="MBB6033295.1"/>
    </source>
</evidence>
<evidence type="ECO:0000259" key="12">
    <source>
        <dbReference type="Pfam" id="PF23539"/>
    </source>
</evidence>
<evidence type="ECO:0000256" key="4">
    <source>
        <dbReference type="ARBA" id="ARBA00022679"/>
    </source>
</evidence>
<evidence type="ECO:0000259" key="10">
    <source>
        <dbReference type="Pfam" id="PF02518"/>
    </source>
</evidence>
<accession>A0A841FCZ9</accession>
<evidence type="ECO:0000256" key="1">
    <source>
        <dbReference type="ARBA" id="ARBA00000085"/>
    </source>
</evidence>
<dbReference type="GO" id="GO:0005524">
    <property type="term" value="F:ATP binding"/>
    <property type="evidence" value="ECO:0007669"/>
    <property type="project" value="UniProtKB-KW"/>
</dbReference>
<protein>
    <recommendedName>
        <fullName evidence="2">histidine kinase</fullName>
        <ecNumber evidence="2">2.7.13.3</ecNumber>
    </recommendedName>
</protein>
<evidence type="ECO:0000256" key="5">
    <source>
        <dbReference type="ARBA" id="ARBA00022741"/>
    </source>
</evidence>
<feature type="transmembrane region" description="Helical" evidence="9">
    <location>
        <begin position="109"/>
        <end position="127"/>
    </location>
</feature>
<evidence type="ECO:0000256" key="3">
    <source>
        <dbReference type="ARBA" id="ARBA00022553"/>
    </source>
</evidence>
<reference evidence="13 14" key="1">
    <citation type="submission" date="2020-08" db="EMBL/GenBank/DDBJ databases">
        <title>Genomic Encyclopedia of Type Strains, Phase IV (KMG-IV): sequencing the most valuable type-strain genomes for metagenomic binning, comparative biology and taxonomic classification.</title>
        <authorList>
            <person name="Goeker M."/>
        </authorList>
    </citation>
    <scope>NUCLEOTIDE SEQUENCE [LARGE SCALE GENOMIC DNA]</scope>
    <source>
        <strain evidence="13 14">YIM 65646</strain>
    </source>
</reference>
<dbReference type="Pfam" id="PF07730">
    <property type="entry name" value="HisKA_3"/>
    <property type="match status" value="1"/>
</dbReference>
<dbReference type="PANTHER" id="PTHR24421">
    <property type="entry name" value="NITRATE/NITRITE SENSOR PROTEIN NARX-RELATED"/>
    <property type="match status" value="1"/>
</dbReference>
<keyword evidence="8" id="KW-0902">Two-component regulatory system</keyword>
<keyword evidence="9" id="KW-1133">Transmembrane helix</keyword>
<evidence type="ECO:0000256" key="2">
    <source>
        <dbReference type="ARBA" id="ARBA00012438"/>
    </source>
</evidence>
<keyword evidence="6 13" id="KW-0418">Kinase</keyword>